<evidence type="ECO:0000313" key="1">
    <source>
        <dbReference type="EMBL" id="PHQ34576.1"/>
    </source>
</evidence>
<gene>
    <name evidence="1" type="ORF">CEE69_14255</name>
</gene>
<dbReference type="Proteomes" id="UP000225740">
    <property type="component" value="Unassembled WGS sequence"/>
</dbReference>
<organism evidence="1 2">
    <name type="scientific">Rhodopirellula bahusiensis</name>
    <dbReference type="NCBI Taxonomy" id="2014065"/>
    <lineage>
        <taxon>Bacteria</taxon>
        <taxon>Pseudomonadati</taxon>
        <taxon>Planctomycetota</taxon>
        <taxon>Planctomycetia</taxon>
        <taxon>Pirellulales</taxon>
        <taxon>Pirellulaceae</taxon>
        <taxon>Rhodopirellula</taxon>
    </lineage>
</organism>
<reference evidence="1 2" key="1">
    <citation type="submission" date="2017-06" db="EMBL/GenBank/DDBJ databases">
        <title>Description of Rhodopirellula bahusiensis sp. nov.</title>
        <authorList>
            <person name="Kizina J."/>
            <person name="Harder J."/>
        </authorList>
    </citation>
    <scope>NUCLEOTIDE SEQUENCE [LARGE SCALE GENOMIC DNA]</scope>
    <source>
        <strain evidence="1 2">SWK21</strain>
    </source>
</reference>
<keyword evidence="2" id="KW-1185">Reference proteome</keyword>
<proteinExistence type="predicted"/>
<accession>A0A2G1W6C2</accession>
<evidence type="ECO:0000313" key="2">
    <source>
        <dbReference type="Proteomes" id="UP000225740"/>
    </source>
</evidence>
<comment type="caution">
    <text evidence="1">The sequence shown here is derived from an EMBL/GenBank/DDBJ whole genome shotgun (WGS) entry which is preliminary data.</text>
</comment>
<dbReference type="RefSeq" id="WP_143549245.1">
    <property type="nucleotide sequence ID" value="NZ_NIZW01000010.1"/>
</dbReference>
<protein>
    <submittedName>
        <fullName evidence="1">Uncharacterized protein</fullName>
    </submittedName>
</protein>
<dbReference type="GeneID" id="90609257"/>
<dbReference type="OrthoDB" id="9803749at2"/>
<sequence length="513" mass="58505">MRSVTTIRDFRAFLEPDKSEPAEYEQEIRRPIAMMLDCYRRELGGEPANGLALAGWVARQLKLDLEELECWTIGMVSGAIDNLFNDAPDEYGNVPEHPNGWPDWLPKIIDPTPLELLDLRKRLQRLAEAVLHYESELVGQTFRQLFASAECQACVNELLDALLSLGDWKFIEDPLYEAPSHLAAQGWPDPLDWIEHVSELFFSGSESICRNGMPFNDIDRAFTIYSTDSPKSQFKWNHDSWVQEDSDLSLIPPIAGVNPEATLLPMEQPFESDGGYGVHEKTLSTFVSQLLVYADEVKVTIWSLDNFHCPAHRSLRFDVTKIRGLHGYAKPPKGHLFYSSKAVAKSPWHQLEMIEHEFRIRLRKGGDPIWLVEQYLQCKESDRDGFAERLLSEHPDLVKRPKQPAPETLPDWLGESSDSEALVGRSDTRQCVTIAAANDDAMEDLLQGLSLKLFKRLRMSKHKVSFESLLDDVWEKRVTDRAITSIIEKANTALGDTHLRIAYSDRRAYIEEI</sequence>
<name>A0A2G1W6C2_9BACT</name>
<dbReference type="AlphaFoldDB" id="A0A2G1W6C2"/>
<dbReference type="EMBL" id="NIZW01000010">
    <property type="protein sequence ID" value="PHQ34576.1"/>
    <property type="molecule type" value="Genomic_DNA"/>
</dbReference>